<dbReference type="InterPro" id="IPR025433">
    <property type="entry name" value="DUF4168"/>
</dbReference>
<keyword evidence="4" id="KW-1185">Reference proteome</keyword>
<keyword evidence="1" id="KW-0732">Signal</keyword>
<feature type="domain" description="DUF4168" evidence="2">
    <location>
        <begin position="46"/>
        <end position="122"/>
    </location>
</feature>
<organism evidence="3 4">
    <name type="scientific">Parvibaculum lavamentivorans (strain DS-1 / DSM 13023 / NCIMB 13966)</name>
    <dbReference type="NCBI Taxonomy" id="402881"/>
    <lineage>
        <taxon>Bacteria</taxon>
        <taxon>Pseudomonadati</taxon>
        <taxon>Pseudomonadota</taxon>
        <taxon>Alphaproteobacteria</taxon>
        <taxon>Hyphomicrobiales</taxon>
        <taxon>Parvibaculaceae</taxon>
        <taxon>Parvibaculum</taxon>
    </lineage>
</organism>
<dbReference type="STRING" id="402881.Plav_3164"/>
<dbReference type="Pfam" id="PF13767">
    <property type="entry name" value="DUF4168"/>
    <property type="match status" value="1"/>
</dbReference>
<dbReference type="Proteomes" id="UP000006377">
    <property type="component" value="Chromosome"/>
</dbReference>
<dbReference type="RefSeq" id="WP_012112093.1">
    <property type="nucleotide sequence ID" value="NC_009719.1"/>
</dbReference>
<accession>A7HXY7</accession>
<evidence type="ECO:0000259" key="2">
    <source>
        <dbReference type="Pfam" id="PF13767"/>
    </source>
</evidence>
<reference evidence="3 4" key="1">
    <citation type="journal article" date="2011" name="Stand. Genomic Sci.">
        <title>Complete genome sequence of Parvibaculum lavamentivorans type strain (DS-1(T)).</title>
        <authorList>
            <person name="Schleheck D."/>
            <person name="Weiss M."/>
            <person name="Pitluck S."/>
            <person name="Bruce D."/>
            <person name="Land M.L."/>
            <person name="Han S."/>
            <person name="Saunders E."/>
            <person name="Tapia R."/>
            <person name="Detter C."/>
            <person name="Brettin T."/>
            <person name="Han J."/>
            <person name="Woyke T."/>
            <person name="Goodwin L."/>
            <person name="Pennacchio L."/>
            <person name="Nolan M."/>
            <person name="Cook A.M."/>
            <person name="Kjelleberg S."/>
            <person name="Thomas T."/>
        </authorList>
    </citation>
    <scope>NUCLEOTIDE SEQUENCE [LARGE SCALE GENOMIC DNA]</scope>
    <source>
        <strain evidence="4">DS-1 / DSM 13023 / NCIMB 13966</strain>
    </source>
</reference>
<feature type="signal peptide" evidence="1">
    <location>
        <begin position="1"/>
        <end position="25"/>
    </location>
</feature>
<dbReference type="OrthoDB" id="8030799at2"/>
<dbReference type="HOGENOM" id="CLU_1883766_0_0_5"/>
<sequence>MRKKPGTARTTVLGAVILGLSATMAAAPAVAMDRMAQAQPQEGAFSDQQLQAYAKSVIEVQQINMSMEQEMQAAQDPADKEAVQKQAYTDLEAVIASNGLSVEEYNAITAQAQSDEATREKVTAYLQQMQGGGNM</sequence>
<dbReference type="AlphaFoldDB" id="A7HXY7"/>
<gene>
    <name evidence="3" type="ordered locus">Plav_3164</name>
</gene>
<feature type="chain" id="PRO_5002708302" description="DUF4168 domain-containing protein" evidence="1">
    <location>
        <begin position="26"/>
        <end position="135"/>
    </location>
</feature>
<evidence type="ECO:0000256" key="1">
    <source>
        <dbReference type="SAM" id="SignalP"/>
    </source>
</evidence>
<dbReference type="EMBL" id="CP000774">
    <property type="protein sequence ID" value="ABS64770.1"/>
    <property type="molecule type" value="Genomic_DNA"/>
</dbReference>
<protein>
    <recommendedName>
        <fullName evidence="2">DUF4168 domain-containing protein</fullName>
    </recommendedName>
</protein>
<proteinExistence type="predicted"/>
<dbReference type="KEGG" id="pla:Plav_3164"/>
<name>A7HXY7_PARL1</name>
<evidence type="ECO:0000313" key="3">
    <source>
        <dbReference type="EMBL" id="ABS64770.1"/>
    </source>
</evidence>
<evidence type="ECO:0000313" key="4">
    <source>
        <dbReference type="Proteomes" id="UP000006377"/>
    </source>
</evidence>